<dbReference type="InterPro" id="IPR013320">
    <property type="entry name" value="ConA-like_dom_sf"/>
</dbReference>
<dbReference type="PROSITE" id="PS50119">
    <property type="entry name" value="ZF_BBOX"/>
    <property type="match status" value="1"/>
</dbReference>
<feature type="region of interest" description="Disordered" evidence="2">
    <location>
        <begin position="464"/>
        <end position="488"/>
    </location>
</feature>
<sequence length="624" mass="70142">MAAPAALGGPGSRPDPVETLQEEAICAICLDYFADPVSIGCGHNFCRGCISRLWARGGPEPPPGGSEGGSELEEDEDEDELEEDELDVEQEEEEDEAGVDEEEDDDMWEEEEEEEAELWEDPAEDEEEEEEEEATAWAGGAQGGLYFGDEDFDEDVMEEDVEEEEEAEEEEEDEEEQPPPPAPPRRPPVFTCPQCRKTFLQRSFRPNLQLANMVQIIRQLHPRPQRPAGPGPGPAAAPGGPPELCEKHQEPLKLFCEVDEAAICVVCREARGHKHHSVVPLDEVVQDCKNKLQSHLEPLRKQLDAVLKQKSSEEEKISVLREQMQVEMQELEADFEVLHRFLAGEQVLLLRQLQERHEALLARQRRNLGALEERSSALRRLIADAEAAGRQDGLQLLKDIKGTFIRCENIKFQEPEMVPVDVGKKFRNCFLQDVVMRKMEKVFSKVPQADVTLDPSTAHPRLSLSLDRRSVRLSERRQEPAGSARRSDGDLCVLGAPGFSAGRHYWEVEVGGRRGWAVGAARETTRHRHKGASGGSSPAPKREIWAVGTSGKKYQALTATEQTALAPGEQPRRFGVYLDYERGQLCFYNAESMSHIHTFHICCRERVFPFFRILAKGTRIKICT</sequence>
<dbReference type="SMART" id="SM00184">
    <property type="entry name" value="RING"/>
    <property type="match status" value="1"/>
</dbReference>
<dbReference type="Gene3D" id="2.60.120.920">
    <property type="match status" value="1"/>
</dbReference>
<organism evidence="3 4">
    <name type="scientific">Corvus moneduloides</name>
    <name type="common">New Caledonian crow</name>
    <dbReference type="NCBI Taxonomy" id="1196302"/>
    <lineage>
        <taxon>Eukaryota</taxon>
        <taxon>Metazoa</taxon>
        <taxon>Chordata</taxon>
        <taxon>Craniata</taxon>
        <taxon>Vertebrata</taxon>
        <taxon>Euteleostomi</taxon>
        <taxon>Archelosauria</taxon>
        <taxon>Archosauria</taxon>
        <taxon>Dinosauria</taxon>
        <taxon>Saurischia</taxon>
        <taxon>Theropoda</taxon>
        <taxon>Coelurosauria</taxon>
        <taxon>Aves</taxon>
        <taxon>Neognathae</taxon>
        <taxon>Neoaves</taxon>
        <taxon>Telluraves</taxon>
        <taxon>Australaves</taxon>
        <taxon>Passeriformes</taxon>
        <taxon>Corvoidea</taxon>
        <taxon>Corvidae</taxon>
        <taxon>Corvus</taxon>
    </lineage>
</organism>
<reference evidence="3" key="3">
    <citation type="submission" date="2025-09" db="UniProtKB">
        <authorList>
            <consortium name="Ensembl"/>
        </authorList>
    </citation>
    <scope>IDENTIFICATION</scope>
</reference>
<dbReference type="SMART" id="SM00589">
    <property type="entry name" value="PRY"/>
    <property type="match status" value="1"/>
</dbReference>
<dbReference type="FunFam" id="2.60.120.920:FF:000004">
    <property type="entry name" value="Butyrophilin subfamily 1 member A1"/>
    <property type="match status" value="1"/>
</dbReference>
<dbReference type="SUPFAM" id="SSF57845">
    <property type="entry name" value="B-box zinc-binding domain"/>
    <property type="match status" value="1"/>
</dbReference>
<feature type="coiled-coil region" evidence="1">
    <location>
        <begin position="303"/>
        <end position="388"/>
    </location>
</feature>
<keyword evidence="4" id="KW-1185">Reference proteome</keyword>
<dbReference type="InterPro" id="IPR000315">
    <property type="entry name" value="Znf_B-box"/>
</dbReference>
<accession>A0A8U7NBH6</accession>
<dbReference type="Pfam" id="PF15227">
    <property type="entry name" value="zf-C3HC4_4"/>
    <property type="match status" value="1"/>
</dbReference>
<reference evidence="3" key="2">
    <citation type="submission" date="2025-08" db="UniProtKB">
        <authorList>
            <consortium name="Ensembl"/>
        </authorList>
    </citation>
    <scope>IDENTIFICATION</scope>
</reference>
<dbReference type="InterPro" id="IPR017907">
    <property type="entry name" value="Znf_RING_CS"/>
</dbReference>
<dbReference type="RefSeq" id="XP_031950202.1">
    <property type="nucleotide sequence ID" value="XM_032094311.1"/>
</dbReference>
<accession>A0A8C3E2T6</accession>
<dbReference type="PROSITE" id="PS50188">
    <property type="entry name" value="B302_SPRY"/>
    <property type="match status" value="1"/>
</dbReference>
<dbReference type="Gene3D" id="3.30.160.60">
    <property type="entry name" value="Classic Zinc Finger"/>
    <property type="match status" value="1"/>
</dbReference>
<dbReference type="Ensembl" id="ENSCMUT00000014396.2">
    <property type="protein sequence ID" value="ENSCMUP00000013398.2"/>
    <property type="gene ID" value="ENSCMUG00000008396.2"/>
</dbReference>
<dbReference type="PROSITE" id="PS00518">
    <property type="entry name" value="ZF_RING_1"/>
    <property type="match status" value="1"/>
</dbReference>
<feature type="compositionally biased region" description="Pro residues" evidence="2">
    <location>
        <begin position="225"/>
        <end position="241"/>
    </location>
</feature>
<feature type="region of interest" description="Disordered" evidence="2">
    <location>
        <begin position="56"/>
        <end position="191"/>
    </location>
</feature>
<dbReference type="SUPFAM" id="SSF57850">
    <property type="entry name" value="RING/U-box"/>
    <property type="match status" value="2"/>
</dbReference>
<dbReference type="PANTHER" id="PTHR24103">
    <property type="entry name" value="E3 UBIQUITIN-PROTEIN LIGASE TRIM"/>
    <property type="match status" value="1"/>
</dbReference>
<evidence type="ECO:0000256" key="2">
    <source>
        <dbReference type="SAM" id="MobiDB-lite"/>
    </source>
</evidence>
<dbReference type="InterPro" id="IPR003879">
    <property type="entry name" value="Butyrophylin_SPRY"/>
</dbReference>
<feature type="region of interest" description="Disordered" evidence="2">
    <location>
        <begin position="522"/>
        <end position="542"/>
    </location>
</feature>
<name>A0A8C3E2T6_CORMO</name>
<dbReference type="InterPro" id="IPR013083">
    <property type="entry name" value="Znf_RING/FYVE/PHD"/>
</dbReference>
<dbReference type="GeneID" id="116436884"/>
<dbReference type="InterPro" id="IPR001870">
    <property type="entry name" value="B30.2/SPRY"/>
</dbReference>
<dbReference type="CTD" id="90933"/>
<dbReference type="PROSITE" id="PS50089">
    <property type="entry name" value="ZF_RING_2"/>
    <property type="match status" value="1"/>
</dbReference>
<reference evidence="4" key="1">
    <citation type="submission" date="2019-10" db="EMBL/GenBank/DDBJ databases">
        <title>Corvus moneduloides (New Caledonian crow) genome, bCorMon1, primary haplotype.</title>
        <authorList>
            <person name="Rutz C."/>
            <person name="Fungtammasan C."/>
            <person name="Mountcastle J."/>
            <person name="Formenti G."/>
            <person name="Chow W."/>
            <person name="Howe K."/>
            <person name="Steele M.P."/>
            <person name="Fernandes J."/>
            <person name="Gilbert M.T.P."/>
            <person name="Fedrigo O."/>
            <person name="Jarvis E.D."/>
            <person name="Gemmell N."/>
        </authorList>
    </citation>
    <scope>NUCLEOTIDE SEQUENCE [LARGE SCALE GENOMIC DNA]</scope>
</reference>
<dbReference type="SMART" id="SM00336">
    <property type="entry name" value="BBOX"/>
    <property type="match status" value="1"/>
</dbReference>
<dbReference type="Pfam" id="PF00622">
    <property type="entry name" value="SPRY"/>
    <property type="match status" value="1"/>
</dbReference>
<dbReference type="CDD" id="cd19760">
    <property type="entry name" value="Bbox2_TRIM4-like"/>
    <property type="match status" value="1"/>
</dbReference>
<keyword evidence="1" id="KW-0175">Coiled coil</keyword>
<dbReference type="Pfam" id="PF00643">
    <property type="entry name" value="zf-B_box"/>
    <property type="match status" value="1"/>
</dbReference>
<proteinExistence type="predicted"/>
<dbReference type="Pfam" id="PF13765">
    <property type="entry name" value="PRY"/>
    <property type="match status" value="1"/>
</dbReference>
<feature type="region of interest" description="Disordered" evidence="2">
    <location>
        <begin position="222"/>
        <end position="243"/>
    </location>
</feature>
<dbReference type="InterPro" id="IPR001841">
    <property type="entry name" value="Znf_RING"/>
</dbReference>
<dbReference type="InterPro" id="IPR050143">
    <property type="entry name" value="TRIM/RBCC"/>
</dbReference>
<dbReference type="InterPro" id="IPR003877">
    <property type="entry name" value="SPRY_dom"/>
</dbReference>
<dbReference type="AlphaFoldDB" id="A0A8C3E2T6"/>
<dbReference type="Gene3D" id="3.30.40.10">
    <property type="entry name" value="Zinc/RING finger domain, C3HC4 (zinc finger)"/>
    <property type="match status" value="1"/>
</dbReference>
<dbReference type="PRINTS" id="PR01407">
    <property type="entry name" value="BUTYPHLNCDUF"/>
</dbReference>
<feature type="compositionally biased region" description="Pro residues" evidence="2">
    <location>
        <begin position="178"/>
        <end position="187"/>
    </location>
</feature>
<dbReference type="SMART" id="SM00449">
    <property type="entry name" value="SPRY"/>
    <property type="match status" value="1"/>
</dbReference>
<dbReference type="SUPFAM" id="SSF49899">
    <property type="entry name" value="Concanavalin A-like lectins/glucanases"/>
    <property type="match status" value="1"/>
</dbReference>
<gene>
    <name evidence="3" type="primary">TRIM41</name>
</gene>
<dbReference type="InterPro" id="IPR006574">
    <property type="entry name" value="PRY"/>
</dbReference>
<dbReference type="OrthoDB" id="9049620at2759"/>
<dbReference type="GO" id="GO:0008270">
    <property type="term" value="F:zinc ion binding"/>
    <property type="evidence" value="ECO:0007669"/>
    <property type="project" value="InterPro"/>
</dbReference>
<dbReference type="InterPro" id="IPR043136">
    <property type="entry name" value="B30.2/SPRY_sf"/>
</dbReference>
<feature type="compositionally biased region" description="Acidic residues" evidence="2">
    <location>
        <begin position="70"/>
        <end position="134"/>
    </location>
</feature>
<evidence type="ECO:0000313" key="3">
    <source>
        <dbReference type="Ensembl" id="ENSCMUP00000013398.2"/>
    </source>
</evidence>
<dbReference type="Proteomes" id="UP000694553">
    <property type="component" value="Unassembled WGS sequence"/>
</dbReference>
<protein>
    <submittedName>
        <fullName evidence="3">Tripartite motif containing 41</fullName>
    </submittedName>
</protein>
<dbReference type="OMA" id="WDTPMRE"/>
<evidence type="ECO:0000256" key="1">
    <source>
        <dbReference type="SAM" id="Coils"/>
    </source>
</evidence>
<feature type="compositionally biased region" description="Basic and acidic residues" evidence="2">
    <location>
        <begin position="466"/>
        <end position="488"/>
    </location>
</feature>
<evidence type="ECO:0000313" key="4">
    <source>
        <dbReference type="Proteomes" id="UP000694553"/>
    </source>
</evidence>
<feature type="compositionally biased region" description="Acidic residues" evidence="2">
    <location>
        <begin position="148"/>
        <end position="177"/>
    </location>
</feature>